<reference evidence="2 3" key="1">
    <citation type="journal article" date="2021" name="Sci. Rep.">
        <title>The distribution of antibiotic resistance genes in chicken gut microbiota commensals.</title>
        <authorList>
            <person name="Juricova H."/>
            <person name="Matiasovicova J."/>
            <person name="Kubasova T."/>
            <person name="Cejkova D."/>
            <person name="Rychlik I."/>
        </authorList>
    </citation>
    <scope>NUCLEOTIDE SEQUENCE [LARGE SCALE GENOMIC DNA]</scope>
    <source>
        <strain evidence="2 3">An819</strain>
    </source>
</reference>
<protein>
    <submittedName>
        <fullName evidence="2">Uncharacterized protein</fullName>
    </submittedName>
</protein>
<organism evidence="2 3">
    <name type="scientific">Marseilla massiliensis</name>
    <dbReference type="NCBI Taxonomy" id="1841864"/>
    <lineage>
        <taxon>Bacteria</taxon>
        <taxon>Pseudomonadati</taxon>
        <taxon>Bacteroidota</taxon>
        <taxon>Bacteroidia</taxon>
        <taxon>Bacteroidales</taxon>
        <taxon>Prevotellaceae</taxon>
        <taxon>Marseilla</taxon>
    </lineage>
</organism>
<evidence type="ECO:0000313" key="3">
    <source>
        <dbReference type="Proteomes" id="UP000764045"/>
    </source>
</evidence>
<keyword evidence="3" id="KW-1185">Reference proteome</keyword>
<keyword evidence="1" id="KW-0732">Signal</keyword>
<dbReference type="EMBL" id="JACJJL010000034">
    <property type="protein sequence ID" value="MBM6662912.1"/>
    <property type="molecule type" value="Genomic_DNA"/>
</dbReference>
<sequence>MKKIYSVIAMAMFAMGINAQVTYDFTTVAPAPADGGGIVNPAYGEGNTTDGDHVFSIHSKTDGADIPMVYLVAPDGTDYDKRIGIHNRGKSWVFRNTADAVWRGLWSQYNNRYLSIMDLHPGDVVSIVLSPNDSNSGFVFDDKDLDQDETGRYGSMTRAELNQALVDYYGGDPDYMENQGITEEERNRVSEQFKTVSFQIYDGITDPTVNLLLMSESGIYIEKLTIASAGEADAIEKVDYVVKGDGHWYDINGRKVDSPVKGLYIHNGKKVVLK</sequence>
<dbReference type="AlphaFoldDB" id="A0A938WPT2"/>
<comment type="caution">
    <text evidence="2">The sequence shown here is derived from an EMBL/GenBank/DDBJ whole genome shotgun (WGS) entry which is preliminary data.</text>
</comment>
<feature type="chain" id="PRO_5038080438" evidence="1">
    <location>
        <begin position="20"/>
        <end position="274"/>
    </location>
</feature>
<proteinExistence type="predicted"/>
<evidence type="ECO:0000256" key="1">
    <source>
        <dbReference type="SAM" id="SignalP"/>
    </source>
</evidence>
<dbReference type="Proteomes" id="UP000764045">
    <property type="component" value="Unassembled WGS sequence"/>
</dbReference>
<feature type="signal peptide" evidence="1">
    <location>
        <begin position="1"/>
        <end position="19"/>
    </location>
</feature>
<name>A0A938WPT2_9BACT</name>
<dbReference type="RefSeq" id="WP_205111788.1">
    <property type="nucleotide sequence ID" value="NZ_CAWUJD010000001.1"/>
</dbReference>
<gene>
    <name evidence="2" type="ORF">H6B30_14375</name>
</gene>
<evidence type="ECO:0000313" key="2">
    <source>
        <dbReference type="EMBL" id="MBM6662912.1"/>
    </source>
</evidence>
<accession>A0A938WPT2</accession>